<proteinExistence type="predicted"/>
<dbReference type="Proteomes" id="UP001497516">
    <property type="component" value="Chromosome 7"/>
</dbReference>
<dbReference type="PROSITE" id="PS50158">
    <property type="entry name" value="ZF_CCHC"/>
    <property type="match status" value="1"/>
</dbReference>
<dbReference type="PANTHER" id="PTHR31286">
    <property type="entry name" value="GLYCINE-RICH CELL WALL STRUCTURAL PROTEIN 1.8-LIKE"/>
    <property type="match status" value="1"/>
</dbReference>
<keyword evidence="5" id="KW-1185">Reference proteome</keyword>
<accession>A0AAV2FV69</accession>
<feature type="compositionally biased region" description="Low complexity" evidence="2">
    <location>
        <begin position="252"/>
        <end position="267"/>
    </location>
</feature>
<dbReference type="EMBL" id="OZ034820">
    <property type="protein sequence ID" value="CAL1402225.1"/>
    <property type="molecule type" value="Genomic_DNA"/>
</dbReference>
<evidence type="ECO:0000256" key="2">
    <source>
        <dbReference type="SAM" id="MobiDB-lite"/>
    </source>
</evidence>
<feature type="domain" description="CCHC-type" evidence="3">
    <location>
        <begin position="80"/>
        <end position="94"/>
    </location>
</feature>
<feature type="region of interest" description="Disordered" evidence="2">
    <location>
        <begin position="113"/>
        <end position="303"/>
    </location>
</feature>
<sequence>MIVWVQLPALKIHFYHKEVVTTLGNLIGRTIKLDYHTLTQQRAKFARLTVEVDLSKHLVPRIWLDDAWQKVEYENLPEVCFECGKIGHCSAVCPLLKPAVLVNFAVAAGGDSSADLPVSEEDANPGFGPWMLVSRKSRRNARDGQRKGKGEQDSGSQNQMLGHKQGKKGTGGKEGNQAFPIQDINNGHLSQVSQTHERKVVITKKNGAEGRRGVEANGRDAGSKGKGLLGPSPVFSESNPNRTEPNCLADEASTSAQQTQAQASLQQRKYPDRPQSEIRTPARQEPTGQQPPLLSTKTITGPNGTVMQIIENPESVKENAEPNISAVPSLAARTKSNKKKISQSNKSSTKLNIAKPLQIWSSIKDRKPKSKARVATLTLQEISAWTKAAKKTAGESGGKVAAVTQAACEPLAKVQTTESSPPA</sequence>
<dbReference type="AlphaFoldDB" id="A0AAV2FV69"/>
<feature type="compositionally biased region" description="Polar residues" evidence="2">
    <location>
        <begin position="183"/>
        <end position="194"/>
    </location>
</feature>
<feature type="compositionally biased region" description="Polar residues" evidence="2">
    <location>
        <begin position="235"/>
        <end position="244"/>
    </location>
</feature>
<feature type="compositionally biased region" description="Basic and acidic residues" evidence="2">
    <location>
        <begin position="195"/>
        <end position="223"/>
    </location>
</feature>
<dbReference type="InterPro" id="IPR040256">
    <property type="entry name" value="At4g02000-like"/>
</dbReference>
<keyword evidence="1" id="KW-0863">Zinc-finger</keyword>
<reference evidence="4 5" key="1">
    <citation type="submission" date="2024-04" db="EMBL/GenBank/DDBJ databases">
        <authorList>
            <person name="Fracassetti M."/>
        </authorList>
    </citation>
    <scope>NUCLEOTIDE SEQUENCE [LARGE SCALE GENOMIC DNA]</scope>
</reference>
<name>A0AAV2FV69_9ROSI</name>
<dbReference type="GO" id="GO:0003676">
    <property type="term" value="F:nucleic acid binding"/>
    <property type="evidence" value="ECO:0007669"/>
    <property type="project" value="InterPro"/>
</dbReference>
<dbReference type="InterPro" id="IPR001878">
    <property type="entry name" value="Znf_CCHC"/>
</dbReference>
<dbReference type="PANTHER" id="PTHR31286:SF99">
    <property type="entry name" value="DUF4283 DOMAIN-CONTAINING PROTEIN"/>
    <property type="match status" value="1"/>
</dbReference>
<gene>
    <name evidence="4" type="ORF">LTRI10_LOCUS42241</name>
</gene>
<evidence type="ECO:0000256" key="1">
    <source>
        <dbReference type="PROSITE-ProRule" id="PRU00047"/>
    </source>
</evidence>
<feature type="compositionally biased region" description="Basic and acidic residues" evidence="2">
    <location>
        <begin position="140"/>
        <end position="152"/>
    </location>
</feature>
<evidence type="ECO:0000313" key="4">
    <source>
        <dbReference type="EMBL" id="CAL1402225.1"/>
    </source>
</evidence>
<keyword evidence="1" id="KW-0479">Metal-binding</keyword>
<feature type="compositionally biased region" description="Basic and acidic residues" evidence="2">
    <location>
        <begin position="269"/>
        <end position="282"/>
    </location>
</feature>
<evidence type="ECO:0000259" key="3">
    <source>
        <dbReference type="PROSITE" id="PS50158"/>
    </source>
</evidence>
<evidence type="ECO:0000313" key="5">
    <source>
        <dbReference type="Proteomes" id="UP001497516"/>
    </source>
</evidence>
<dbReference type="GO" id="GO:0008270">
    <property type="term" value="F:zinc ion binding"/>
    <property type="evidence" value="ECO:0007669"/>
    <property type="project" value="UniProtKB-KW"/>
</dbReference>
<protein>
    <recommendedName>
        <fullName evidence="3">CCHC-type domain-containing protein</fullName>
    </recommendedName>
</protein>
<organism evidence="4 5">
    <name type="scientific">Linum trigynum</name>
    <dbReference type="NCBI Taxonomy" id="586398"/>
    <lineage>
        <taxon>Eukaryota</taxon>
        <taxon>Viridiplantae</taxon>
        <taxon>Streptophyta</taxon>
        <taxon>Embryophyta</taxon>
        <taxon>Tracheophyta</taxon>
        <taxon>Spermatophyta</taxon>
        <taxon>Magnoliopsida</taxon>
        <taxon>eudicotyledons</taxon>
        <taxon>Gunneridae</taxon>
        <taxon>Pentapetalae</taxon>
        <taxon>rosids</taxon>
        <taxon>fabids</taxon>
        <taxon>Malpighiales</taxon>
        <taxon>Linaceae</taxon>
        <taxon>Linum</taxon>
    </lineage>
</organism>
<feature type="compositionally biased region" description="Polar residues" evidence="2">
    <location>
        <begin position="286"/>
        <end position="303"/>
    </location>
</feature>
<keyword evidence="1" id="KW-0862">Zinc</keyword>